<dbReference type="InterPro" id="IPR052928">
    <property type="entry name" value="Desiccation-related_membrane"/>
</dbReference>
<sequence length="105" mass="11336">MSAKQILIGTISGLIAGAVVGLMVAPASGAETRQKIADSADDLKKKLKRMKRRAGTELSDLEEVFSNQVSGLRDDVREKILKLIAQGKESYNNLRQEASSNTSMS</sequence>
<name>A0ABV3ZBU0_9BACT</name>
<evidence type="ECO:0000256" key="1">
    <source>
        <dbReference type="SAM" id="Coils"/>
    </source>
</evidence>
<comment type="caution">
    <text evidence="2">The sequence shown here is derived from an EMBL/GenBank/DDBJ whole genome shotgun (WGS) entry which is preliminary data.</text>
</comment>
<feature type="coiled-coil region" evidence="1">
    <location>
        <begin position="33"/>
        <end position="64"/>
    </location>
</feature>
<accession>A0ABV3ZBU0</accession>
<keyword evidence="3" id="KW-1185">Reference proteome</keyword>
<gene>
    <name evidence="2" type="ORF">QTN47_05595</name>
</gene>
<dbReference type="PANTHER" id="PTHR35792:SF2">
    <property type="entry name" value="GENERAL STRESS PROTEIN"/>
    <property type="match status" value="1"/>
</dbReference>
<dbReference type="PANTHER" id="PTHR35792">
    <property type="entry name" value="GENERAL STRESS PROTEIN"/>
    <property type="match status" value="1"/>
</dbReference>
<dbReference type="InterPro" id="IPR024623">
    <property type="entry name" value="YtxH"/>
</dbReference>
<reference evidence="2 3" key="1">
    <citation type="submission" date="2023-07" db="EMBL/GenBank/DDBJ databases">
        <authorList>
            <person name="Lian W.-H."/>
        </authorList>
    </citation>
    <scope>NUCLEOTIDE SEQUENCE [LARGE SCALE GENOMIC DNA]</scope>
    <source>
        <strain evidence="2 3">SYSU DXS3180</strain>
    </source>
</reference>
<keyword evidence="1" id="KW-0175">Coiled coil</keyword>
<proteinExistence type="predicted"/>
<dbReference type="Proteomes" id="UP001560573">
    <property type="component" value="Unassembled WGS sequence"/>
</dbReference>
<evidence type="ECO:0000313" key="3">
    <source>
        <dbReference type="Proteomes" id="UP001560573"/>
    </source>
</evidence>
<protein>
    <submittedName>
        <fullName evidence="2">YtxH domain-containing protein</fullName>
    </submittedName>
</protein>
<dbReference type="RefSeq" id="WP_369328352.1">
    <property type="nucleotide sequence ID" value="NZ_JAULBC010000001.1"/>
</dbReference>
<evidence type="ECO:0000313" key="2">
    <source>
        <dbReference type="EMBL" id="MEX6686955.1"/>
    </source>
</evidence>
<organism evidence="2 3">
    <name type="scientific">Danxiaibacter flavus</name>
    <dbReference type="NCBI Taxonomy" id="3049108"/>
    <lineage>
        <taxon>Bacteria</taxon>
        <taxon>Pseudomonadati</taxon>
        <taxon>Bacteroidota</taxon>
        <taxon>Chitinophagia</taxon>
        <taxon>Chitinophagales</taxon>
        <taxon>Chitinophagaceae</taxon>
        <taxon>Danxiaibacter</taxon>
    </lineage>
</organism>
<dbReference type="Pfam" id="PF12732">
    <property type="entry name" value="YtxH"/>
    <property type="match status" value="1"/>
</dbReference>
<dbReference type="EMBL" id="JAULBC010000001">
    <property type="protein sequence ID" value="MEX6686955.1"/>
    <property type="molecule type" value="Genomic_DNA"/>
</dbReference>